<reference evidence="3 4" key="1">
    <citation type="submission" date="2019-09" db="EMBL/GenBank/DDBJ databases">
        <authorList>
            <person name="Ou C."/>
        </authorList>
    </citation>
    <scope>NUCLEOTIDE SEQUENCE [LARGE SCALE GENOMIC DNA]</scope>
    <source>
        <strain evidence="3">S2</strain>
        <tissue evidence="3">Leaf</tissue>
    </source>
</reference>
<dbReference type="InterPro" id="IPR026960">
    <property type="entry name" value="RVT-Znf"/>
</dbReference>
<sequence length="420" mass="46970">MYAFNLGLLAKQGWGLVNDSSSLVAQTLKAKYFPTVSFFEAKVKSNALPCWRSICAARTVIEMGSRWQIGTGDFAKIWDNHWIPYPSRFRLFSPKPSHYGSLFTDVEFNAIVSMPLSLQRPTDKLIWHYDKEVDSRTNSYTGLWKKIWAAKVPPFKVKVGVWKICHDIIPNRLNLIKRHVAIDSHCVLCKGMVESTLHLMRDCYYASCAWLSTCIGKPPTGNTGNTVKDWALFLASHLGLSRFELCLMVWFVGICPSCGGSKQPIGFLKINVDGTWSETQMVGGIGVVIRDEDEGFVAACVKTFEYVSSPIHIEALVAREWLQLAKLRGLQNFILKSDSLQITSALNSIFLDMSFIGHIVEDSKAMLTEIIGASIAHAYCQRNEAAHCLARSALSSSCDRAWFEEPPDIILDVLLSESSN</sequence>
<proteinExistence type="predicted"/>
<protein>
    <submittedName>
        <fullName evidence="3">Uncharacterized protein</fullName>
    </submittedName>
</protein>
<dbReference type="InterPro" id="IPR012337">
    <property type="entry name" value="RNaseH-like_sf"/>
</dbReference>
<keyword evidence="4" id="KW-1185">Reference proteome</keyword>
<dbReference type="Pfam" id="PF13456">
    <property type="entry name" value="RVT_3"/>
    <property type="match status" value="1"/>
</dbReference>
<dbReference type="AlphaFoldDB" id="A0A5N5I7U7"/>
<comment type="caution">
    <text evidence="3">The sequence shown here is derived from an EMBL/GenBank/DDBJ whole genome shotgun (WGS) entry which is preliminary data.</text>
</comment>
<dbReference type="InterPro" id="IPR052929">
    <property type="entry name" value="RNase_H-like_EbsB-rel"/>
</dbReference>
<organism evidence="3 4">
    <name type="scientific">Pyrus ussuriensis x Pyrus communis</name>
    <dbReference type="NCBI Taxonomy" id="2448454"/>
    <lineage>
        <taxon>Eukaryota</taxon>
        <taxon>Viridiplantae</taxon>
        <taxon>Streptophyta</taxon>
        <taxon>Embryophyta</taxon>
        <taxon>Tracheophyta</taxon>
        <taxon>Spermatophyta</taxon>
        <taxon>Magnoliopsida</taxon>
        <taxon>eudicotyledons</taxon>
        <taxon>Gunneridae</taxon>
        <taxon>Pentapetalae</taxon>
        <taxon>rosids</taxon>
        <taxon>fabids</taxon>
        <taxon>Rosales</taxon>
        <taxon>Rosaceae</taxon>
        <taxon>Amygdaloideae</taxon>
        <taxon>Maleae</taxon>
        <taxon>Pyrus</taxon>
    </lineage>
</organism>
<dbReference type="Pfam" id="PF13966">
    <property type="entry name" value="zf-RVT"/>
    <property type="match status" value="1"/>
</dbReference>
<evidence type="ECO:0000313" key="3">
    <source>
        <dbReference type="EMBL" id="KAB2635223.1"/>
    </source>
</evidence>
<dbReference type="GO" id="GO:0003676">
    <property type="term" value="F:nucleic acid binding"/>
    <property type="evidence" value="ECO:0007669"/>
    <property type="project" value="InterPro"/>
</dbReference>
<gene>
    <name evidence="3" type="ORF">D8674_025757</name>
</gene>
<dbReference type="SUPFAM" id="SSF53098">
    <property type="entry name" value="Ribonuclease H-like"/>
    <property type="match status" value="1"/>
</dbReference>
<dbReference type="PANTHER" id="PTHR47074">
    <property type="entry name" value="BNAC02G40300D PROTEIN"/>
    <property type="match status" value="1"/>
</dbReference>
<dbReference type="InterPro" id="IPR036397">
    <property type="entry name" value="RNaseH_sf"/>
</dbReference>
<dbReference type="OrthoDB" id="1906820at2759"/>
<dbReference type="InterPro" id="IPR044730">
    <property type="entry name" value="RNase_H-like_dom_plant"/>
</dbReference>
<reference evidence="3 4" key="3">
    <citation type="submission" date="2019-11" db="EMBL/GenBank/DDBJ databases">
        <title>A de novo genome assembly of a pear dwarfing rootstock.</title>
        <authorList>
            <person name="Wang F."/>
            <person name="Wang J."/>
            <person name="Li S."/>
            <person name="Zhang Y."/>
            <person name="Fang M."/>
            <person name="Ma L."/>
            <person name="Zhao Y."/>
            <person name="Jiang S."/>
        </authorList>
    </citation>
    <scope>NUCLEOTIDE SEQUENCE [LARGE SCALE GENOMIC DNA]</scope>
    <source>
        <strain evidence="3">S2</strain>
        <tissue evidence="3">Leaf</tissue>
    </source>
</reference>
<feature type="domain" description="Reverse transcriptase zinc-binding" evidence="2">
    <location>
        <begin position="140"/>
        <end position="210"/>
    </location>
</feature>
<dbReference type="EMBL" id="SMOL01000004">
    <property type="protein sequence ID" value="KAB2635223.1"/>
    <property type="molecule type" value="Genomic_DNA"/>
</dbReference>
<feature type="domain" description="RNase H type-1" evidence="1">
    <location>
        <begin position="271"/>
        <end position="393"/>
    </location>
</feature>
<dbReference type="GO" id="GO:0004523">
    <property type="term" value="F:RNA-DNA hybrid ribonuclease activity"/>
    <property type="evidence" value="ECO:0007669"/>
    <property type="project" value="InterPro"/>
</dbReference>
<accession>A0A5N5I7U7</accession>
<evidence type="ECO:0000259" key="1">
    <source>
        <dbReference type="Pfam" id="PF13456"/>
    </source>
</evidence>
<dbReference type="CDD" id="cd06222">
    <property type="entry name" value="RNase_H_like"/>
    <property type="match status" value="1"/>
</dbReference>
<evidence type="ECO:0000259" key="2">
    <source>
        <dbReference type="Pfam" id="PF13966"/>
    </source>
</evidence>
<evidence type="ECO:0000313" key="4">
    <source>
        <dbReference type="Proteomes" id="UP000327157"/>
    </source>
</evidence>
<dbReference type="PANTHER" id="PTHR47074:SF79">
    <property type="entry name" value="PUTATIVE-RELATED"/>
    <property type="match status" value="1"/>
</dbReference>
<dbReference type="Gene3D" id="3.30.420.10">
    <property type="entry name" value="Ribonuclease H-like superfamily/Ribonuclease H"/>
    <property type="match status" value="1"/>
</dbReference>
<dbReference type="Proteomes" id="UP000327157">
    <property type="component" value="Chromosome 5"/>
</dbReference>
<name>A0A5N5I7U7_9ROSA</name>
<reference evidence="4" key="2">
    <citation type="submission" date="2019-10" db="EMBL/GenBank/DDBJ databases">
        <title>A de novo genome assembly of a pear dwarfing rootstock.</title>
        <authorList>
            <person name="Wang F."/>
            <person name="Wang J."/>
            <person name="Li S."/>
            <person name="Zhang Y."/>
            <person name="Fang M."/>
            <person name="Ma L."/>
            <person name="Zhao Y."/>
            <person name="Jiang S."/>
        </authorList>
    </citation>
    <scope>NUCLEOTIDE SEQUENCE [LARGE SCALE GENOMIC DNA]</scope>
</reference>
<dbReference type="InterPro" id="IPR002156">
    <property type="entry name" value="RNaseH_domain"/>
</dbReference>